<feature type="region of interest" description="Disordered" evidence="1">
    <location>
        <begin position="26"/>
        <end position="62"/>
    </location>
</feature>
<feature type="compositionally biased region" description="Basic and acidic residues" evidence="1">
    <location>
        <begin position="40"/>
        <end position="50"/>
    </location>
</feature>
<dbReference type="AlphaFoldDB" id="A0AAD6PDU6"/>
<feature type="region of interest" description="Disordered" evidence="1">
    <location>
        <begin position="418"/>
        <end position="438"/>
    </location>
</feature>
<evidence type="ECO:0000313" key="2">
    <source>
        <dbReference type="EMBL" id="KAJ6425906.1"/>
    </source>
</evidence>
<evidence type="ECO:0000256" key="1">
    <source>
        <dbReference type="SAM" id="MobiDB-lite"/>
    </source>
</evidence>
<name>A0AAD6PDU6_9ROSI</name>
<sequence length="587" mass="64177">MSADFNAICGLCEAGAACQKDTGVHCNGDKNDDGPVNARADQDGELRGDGVESESETGVRDDQEDIQARILRVRKCLRAVFPASSPCRAIEEEREEKLVEILEDRDLEGNKQELNNHDELKEEREGKLVEILQDRDVEGKKQELINHDDLSNAVVDVAESGLKTSVDVAESELNTSVDVAESELNRSSNNEGVVEEESKFNLSVKEHEDSQAVVINGVHSDLDLDQQSDLVEMNNPDDVAESEKIEGSIFGSKDSQTVASNGLHNSLDLYRENKPMEFKPNPSSIDAEKVGLEEKSKVDPAIQLEGNKFFRPIVHNNLDLNQEKEPSDLINDVPLKDSGEASGDSLEQNLETAPLVADEIPEAESDESLLSVGKRDGLSAGHAQDSFAETQVVDSLVDAKKDMSETNSENVELGATSDAETGKNLPIVSENGTSGDATNRILKDTVQSEVLAANGFDMESASQTAVVNDFVHANQMTPEHNHTMEINMEVSSHEWKIQSHAILELFPIPLSPEEKASSIQPGEKIDIVSAEVGKVAWNADVVAEIRKGASNITKFPRYDENNKVKPAKFQAEKKESKVSMLINLKSK</sequence>
<gene>
    <name evidence="2" type="ORF">OIU84_026477</name>
</gene>
<proteinExistence type="predicted"/>
<comment type="caution">
    <text evidence="2">The sequence shown here is derived from an EMBL/GenBank/DDBJ whole genome shotgun (WGS) entry which is preliminary data.</text>
</comment>
<protein>
    <submittedName>
        <fullName evidence="2">Uncharacterized protein</fullName>
    </submittedName>
</protein>
<keyword evidence="3" id="KW-1185">Reference proteome</keyword>
<dbReference type="Proteomes" id="UP001162972">
    <property type="component" value="Chromosome 16"/>
</dbReference>
<evidence type="ECO:0000313" key="3">
    <source>
        <dbReference type="Proteomes" id="UP001162972"/>
    </source>
</evidence>
<organism evidence="2 3">
    <name type="scientific">Salix udensis</name>
    <dbReference type="NCBI Taxonomy" id="889485"/>
    <lineage>
        <taxon>Eukaryota</taxon>
        <taxon>Viridiplantae</taxon>
        <taxon>Streptophyta</taxon>
        <taxon>Embryophyta</taxon>
        <taxon>Tracheophyta</taxon>
        <taxon>Spermatophyta</taxon>
        <taxon>Magnoliopsida</taxon>
        <taxon>eudicotyledons</taxon>
        <taxon>Gunneridae</taxon>
        <taxon>Pentapetalae</taxon>
        <taxon>rosids</taxon>
        <taxon>fabids</taxon>
        <taxon>Malpighiales</taxon>
        <taxon>Salicaceae</taxon>
        <taxon>Saliceae</taxon>
        <taxon>Salix</taxon>
    </lineage>
</organism>
<accession>A0AAD6PDU6</accession>
<dbReference type="EMBL" id="JAPFFJ010000006">
    <property type="protein sequence ID" value="KAJ6425906.1"/>
    <property type="molecule type" value="Genomic_DNA"/>
</dbReference>
<reference evidence="2 3" key="1">
    <citation type="journal article" date="2023" name="Int. J. Mol. Sci.">
        <title>De Novo Assembly and Annotation of 11 Diverse Shrub Willow (Salix) Genomes Reveals Novel Gene Organization in Sex-Linked Regions.</title>
        <authorList>
            <person name="Hyden B."/>
            <person name="Feng K."/>
            <person name="Yates T.B."/>
            <person name="Jawdy S."/>
            <person name="Cereghino C."/>
            <person name="Smart L.B."/>
            <person name="Muchero W."/>
        </authorList>
    </citation>
    <scope>NUCLEOTIDE SEQUENCE [LARGE SCALE GENOMIC DNA]</scope>
    <source>
        <tissue evidence="2">Shoot tip</tissue>
    </source>
</reference>
<feature type="region of interest" description="Disordered" evidence="1">
    <location>
        <begin position="321"/>
        <end position="346"/>
    </location>
</feature>